<dbReference type="KEGG" id="thig:FE785_05975"/>
<dbReference type="EMBL" id="CP040602">
    <property type="protein sequence ID" value="QCU90207.1"/>
    <property type="molecule type" value="Genomic_DNA"/>
</dbReference>
<dbReference type="SUPFAM" id="SSF50800">
    <property type="entry name" value="PK beta-barrel domain-like"/>
    <property type="match status" value="1"/>
</dbReference>
<dbReference type="GO" id="GO:0003824">
    <property type="term" value="F:catalytic activity"/>
    <property type="evidence" value="ECO:0007669"/>
    <property type="project" value="InterPro"/>
</dbReference>
<dbReference type="Gene3D" id="2.40.33.20">
    <property type="entry name" value="PK beta-barrel domain-like"/>
    <property type="match status" value="1"/>
</dbReference>
<reference evidence="2 3" key="1">
    <citation type="submission" date="2019-05" db="EMBL/GenBank/DDBJ databases">
        <title>Thiomicrorhabdus sediminis sp. nov, a novel sulfur-oxidizing bacterium isolated from coastal sediment.</title>
        <authorList>
            <person name="Liu X."/>
        </authorList>
    </citation>
    <scope>NUCLEOTIDE SEQUENCE [LARGE SCALE GENOMIC DNA]</scope>
    <source>
        <strain evidence="2 3">G1</strain>
    </source>
</reference>
<keyword evidence="3" id="KW-1185">Reference proteome</keyword>
<dbReference type="PANTHER" id="PTHR36930:SF1">
    <property type="entry name" value="MOSC DOMAIN-CONTAINING PROTEIN"/>
    <property type="match status" value="1"/>
</dbReference>
<feature type="domain" description="MOSC" evidence="1">
    <location>
        <begin position="17"/>
        <end position="146"/>
    </location>
</feature>
<protein>
    <submittedName>
        <fullName evidence="2">MOSC domain-containing protein</fullName>
    </submittedName>
</protein>
<dbReference type="GO" id="GO:0030151">
    <property type="term" value="F:molybdenum ion binding"/>
    <property type="evidence" value="ECO:0007669"/>
    <property type="project" value="InterPro"/>
</dbReference>
<dbReference type="AlphaFoldDB" id="A0A4P9K7I6"/>
<dbReference type="PANTHER" id="PTHR36930">
    <property type="entry name" value="METAL-SULFUR CLUSTER BIOSYNTHESIS PROTEINS YUAD-RELATED"/>
    <property type="match status" value="1"/>
</dbReference>
<dbReference type="Pfam" id="PF03473">
    <property type="entry name" value="MOSC"/>
    <property type="match status" value="1"/>
</dbReference>
<evidence type="ECO:0000259" key="1">
    <source>
        <dbReference type="PROSITE" id="PS51340"/>
    </source>
</evidence>
<dbReference type="RefSeq" id="WP_138564882.1">
    <property type="nucleotide sequence ID" value="NZ_CP040602.1"/>
</dbReference>
<evidence type="ECO:0000313" key="2">
    <source>
        <dbReference type="EMBL" id="QCU90207.1"/>
    </source>
</evidence>
<dbReference type="InterPro" id="IPR011037">
    <property type="entry name" value="Pyrv_Knase-like_insert_dom_sf"/>
</dbReference>
<dbReference type="InterPro" id="IPR005302">
    <property type="entry name" value="MoCF_Sase_C"/>
</dbReference>
<gene>
    <name evidence="2" type="ORF">FE785_05975</name>
</gene>
<accession>A0A4P9K7I6</accession>
<dbReference type="InterPro" id="IPR052716">
    <property type="entry name" value="MOSC_domain"/>
</dbReference>
<dbReference type="OrthoDB" id="1550913at2"/>
<sequence length="149" mass="16609">MAKLMGIATHTQAKGEITTHDHIEVSTEHGLNNDYQGSRNKQTQVTLLSLKSWQQACAECGAELDWTERRANLLVDDFEFNPSMIGEQIQVGDVLLQISCETDPCSLMDKLHSGLKHALTPNWRGGARCKVLRGGTIKHGDKISHLKRF</sequence>
<dbReference type="GO" id="GO:0030170">
    <property type="term" value="F:pyridoxal phosphate binding"/>
    <property type="evidence" value="ECO:0007669"/>
    <property type="project" value="InterPro"/>
</dbReference>
<name>A0A4P9K7I6_9GAMM</name>
<organism evidence="2 3">
    <name type="scientific">Thiomicrorhabdus sediminis</name>
    <dbReference type="NCBI Taxonomy" id="2580412"/>
    <lineage>
        <taxon>Bacteria</taxon>
        <taxon>Pseudomonadati</taxon>
        <taxon>Pseudomonadota</taxon>
        <taxon>Gammaproteobacteria</taxon>
        <taxon>Thiotrichales</taxon>
        <taxon>Piscirickettsiaceae</taxon>
        <taxon>Thiomicrorhabdus</taxon>
    </lineage>
</organism>
<evidence type="ECO:0000313" key="3">
    <source>
        <dbReference type="Proteomes" id="UP000304864"/>
    </source>
</evidence>
<dbReference type="Proteomes" id="UP000304864">
    <property type="component" value="Chromosome"/>
</dbReference>
<proteinExistence type="predicted"/>
<dbReference type="PROSITE" id="PS51340">
    <property type="entry name" value="MOSC"/>
    <property type="match status" value="1"/>
</dbReference>